<keyword evidence="2" id="KW-0472">Membrane</keyword>
<protein>
    <submittedName>
        <fullName evidence="4">Uncharacterized protein</fullName>
    </submittedName>
</protein>
<accession>A0AAN6W839</accession>
<dbReference type="EMBL" id="MU866185">
    <property type="protein sequence ID" value="KAK4176795.1"/>
    <property type="molecule type" value="Genomic_DNA"/>
</dbReference>
<feature type="region of interest" description="Disordered" evidence="1">
    <location>
        <begin position="426"/>
        <end position="479"/>
    </location>
</feature>
<dbReference type="AlphaFoldDB" id="A0AAN6W839"/>
<keyword evidence="2" id="KW-1133">Transmembrane helix</keyword>
<evidence type="ECO:0000313" key="4">
    <source>
        <dbReference type="EMBL" id="KAK4176795.1"/>
    </source>
</evidence>
<gene>
    <name evidence="4" type="ORF">QBC36DRAFT_300835</name>
</gene>
<reference evidence="4" key="2">
    <citation type="submission" date="2023-05" db="EMBL/GenBank/DDBJ databases">
        <authorList>
            <consortium name="Lawrence Berkeley National Laboratory"/>
            <person name="Steindorff A."/>
            <person name="Hensen N."/>
            <person name="Bonometti L."/>
            <person name="Westerberg I."/>
            <person name="Brannstrom I.O."/>
            <person name="Guillou S."/>
            <person name="Cros-Aarteil S."/>
            <person name="Calhoun S."/>
            <person name="Haridas S."/>
            <person name="Kuo A."/>
            <person name="Mondo S."/>
            <person name="Pangilinan J."/>
            <person name="Riley R."/>
            <person name="Labutti K."/>
            <person name="Andreopoulos B."/>
            <person name="Lipzen A."/>
            <person name="Chen C."/>
            <person name="Yanf M."/>
            <person name="Daum C."/>
            <person name="Ng V."/>
            <person name="Clum A."/>
            <person name="Ohm R."/>
            <person name="Martin F."/>
            <person name="Silar P."/>
            <person name="Natvig D."/>
            <person name="Lalanne C."/>
            <person name="Gautier V."/>
            <person name="Ament-Velasquez S.L."/>
            <person name="Kruys A."/>
            <person name="Hutchinson M.I."/>
            <person name="Powell A.J."/>
            <person name="Barry K."/>
            <person name="Miller A.N."/>
            <person name="Grigoriev I.V."/>
            <person name="Debuchy R."/>
            <person name="Gladieux P."/>
            <person name="Thoren M.H."/>
            <person name="Johannesson H."/>
        </authorList>
    </citation>
    <scope>NUCLEOTIDE SEQUENCE</scope>
    <source>
        <strain evidence="4">CBS 892.96</strain>
    </source>
</reference>
<evidence type="ECO:0000256" key="3">
    <source>
        <dbReference type="SAM" id="SignalP"/>
    </source>
</evidence>
<dbReference type="Proteomes" id="UP001302321">
    <property type="component" value="Unassembled WGS sequence"/>
</dbReference>
<organism evidence="4 5">
    <name type="scientific">Triangularia setosa</name>
    <dbReference type="NCBI Taxonomy" id="2587417"/>
    <lineage>
        <taxon>Eukaryota</taxon>
        <taxon>Fungi</taxon>
        <taxon>Dikarya</taxon>
        <taxon>Ascomycota</taxon>
        <taxon>Pezizomycotina</taxon>
        <taxon>Sordariomycetes</taxon>
        <taxon>Sordariomycetidae</taxon>
        <taxon>Sordariales</taxon>
        <taxon>Podosporaceae</taxon>
        <taxon>Triangularia</taxon>
    </lineage>
</organism>
<keyword evidence="5" id="KW-1185">Reference proteome</keyword>
<feature type="compositionally biased region" description="Basic and acidic residues" evidence="1">
    <location>
        <begin position="467"/>
        <end position="477"/>
    </location>
</feature>
<proteinExistence type="predicted"/>
<feature type="transmembrane region" description="Helical" evidence="2">
    <location>
        <begin position="932"/>
        <end position="953"/>
    </location>
</feature>
<evidence type="ECO:0000256" key="1">
    <source>
        <dbReference type="SAM" id="MobiDB-lite"/>
    </source>
</evidence>
<feature type="signal peptide" evidence="3">
    <location>
        <begin position="1"/>
        <end position="20"/>
    </location>
</feature>
<name>A0AAN6W839_9PEZI</name>
<evidence type="ECO:0000313" key="5">
    <source>
        <dbReference type="Proteomes" id="UP001302321"/>
    </source>
</evidence>
<comment type="caution">
    <text evidence="4">The sequence shown here is derived from an EMBL/GenBank/DDBJ whole genome shotgun (WGS) entry which is preliminary data.</text>
</comment>
<keyword evidence="2" id="KW-0812">Transmembrane</keyword>
<keyword evidence="3" id="KW-0732">Signal</keyword>
<feature type="transmembrane region" description="Helical" evidence="2">
    <location>
        <begin position="965"/>
        <end position="988"/>
    </location>
</feature>
<feature type="chain" id="PRO_5042852767" evidence="3">
    <location>
        <begin position="21"/>
        <end position="1056"/>
    </location>
</feature>
<evidence type="ECO:0000256" key="2">
    <source>
        <dbReference type="SAM" id="Phobius"/>
    </source>
</evidence>
<sequence length="1056" mass="118553">MILPTYLLIIISIFTQIVQAQTSTMDSITQETHDTTAAGYHIADFPTFLSHLTDAVSAAWSDRLSTRYRKVKVLLMSWEQDDLGVDDEVKPLASVFRGLYHYDTEIWKIPTRRATVEFSKKVTNLVDTYGQEGNLLIFYYGGHARPNEQAGGSPVWVANRSRDTPTVPSSIIHSLLSDADCDVLLLHDACHAIQAGEPSTGKGVVETIAACGFESVAAEVGPHSFTSSLIQELAHAAHTTEWLSVVELHRRLINRLQAWMPSVCFTDTTYSVVQVDRHTGQPMFEKPRRRTPIYCFLSKKPRTIVLSPLPVPQPLSITEEPHVYLNTPTTKPKISPTGPGILLACRLRDQNLDVEKWKQWLLTAPPEAQSIQISAIYPSFSALLILELPLVVWDLLPPSPALSFIGYTTGKNHASEFQRILGLDSDDLSHESEEDSDDDTRVDQKSRAGKCKTFGPAASIKAPRRSGGRDRRSKEHGLPSLWPKIFSGDRTAVYAAENDQYCLNMAEQHPDKTLTMEERIVRVFAEDVGDPSMRYICDEIESFCAPASFEALVSGQDEYANVVALLDERPPPTSEGSGIGNKRALLTPTQLFNILSSMQTLPLLIQTEPKSNSISPRRRLLYLTNLDPASSLAVISTASRNQALFLKEFIYKHITFQSGLDVKLQSSGSPCFQIAFHLPFFAWRRQSKASTDARLGGDGRPLRSSKNVSFLFNPSDKSDEAYVHEVQMSCMIVGVDNRCWTAYGVFDTYHDGGESKHDVQVYESAEDEIPEDPLTGGRYASDRPIWTAREYFLRVLMCCISEAKEEWQNTGRNLLRALKPYTTNAKDADWRKIQRVSHQTVQLLEQLQQALYGTVSAWERFRENDLPYFDLDNGARAKSLPDGRVMVKNIEHDIRELRVLGETLARETAMLKSYTSALFTLDNNRNGEKTNALVTTGLSFLPFTLMALVSSAPDILVVQATPMRYAISSAVVACLTFAFFVAIFHFAAATDKAGGFFTYLRELQLPQLTDNNTRRQIDMARWQPKWWFSTKGQQFRQLQETESETNLVENSQRLPF</sequence>
<reference evidence="4" key="1">
    <citation type="journal article" date="2023" name="Mol. Phylogenet. Evol.">
        <title>Genome-scale phylogeny and comparative genomics of the fungal order Sordariales.</title>
        <authorList>
            <person name="Hensen N."/>
            <person name="Bonometti L."/>
            <person name="Westerberg I."/>
            <person name="Brannstrom I.O."/>
            <person name="Guillou S."/>
            <person name="Cros-Aarteil S."/>
            <person name="Calhoun S."/>
            <person name="Haridas S."/>
            <person name="Kuo A."/>
            <person name="Mondo S."/>
            <person name="Pangilinan J."/>
            <person name="Riley R."/>
            <person name="LaButti K."/>
            <person name="Andreopoulos B."/>
            <person name="Lipzen A."/>
            <person name="Chen C."/>
            <person name="Yan M."/>
            <person name="Daum C."/>
            <person name="Ng V."/>
            <person name="Clum A."/>
            <person name="Steindorff A."/>
            <person name="Ohm R.A."/>
            <person name="Martin F."/>
            <person name="Silar P."/>
            <person name="Natvig D.O."/>
            <person name="Lalanne C."/>
            <person name="Gautier V."/>
            <person name="Ament-Velasquez S.L."/>
            <person name="Kruys A."/>
            <person name="Hutchinson M.I."/>
            <person name="Powell A.J."/>
            <person name="Barry K."/>
            <person name="Miller A.N."/>
            <person name="Grigoriev I.V."/>
            <person name="Debuchy R."/>
            <person name="Gladieux P."/>
            <person name="Hiltunen Thoren M."/>
            <person name="Johannesson H."/>
        </authorList>
    </citation>
    <scope>NUCLEOTIDE SEQUENCE</scope>
    <source>
        <strain evidence="4">CBS 892.96</strain>
    </source>
</reference>